<evidence type="ECO:0000259" key="1">
    <source>
        <dbReference type="Pfam" id="PF14301"/>
    </source>
</evidence>
<reference evidence="2" key="1">
    <citation type="submission" date="2022-03" db="EMBL/GenBank/DDBJ databases">
        <title>Identification of a novel bacterium isolated from mangrove sediments.</title>
        <authorList>
            <person name="Pan X."/>
        </authorList>
    </citation>
    <scope>NUCLEOTIDE SEQUENCE</scope>
    <source>
        <strain evidence="2">B2637</strain>
    </source>
</reference>
<comment type="caution">
    <text evidence="2">The sequence shown here is derived from an EMBL/GenBank/DDBJ whole genome shotgun (WGS) entry which is preliminary data.</text>
</comment>
<dbReference type="Pfam" id="PF14301">
    <property type="entry name" value="DUF4376"/>
    <property type="match status" value="1"/>
</dbReference>
<accession>A0ABT0A8X3</accession>
<organism evidence="2 3">
    <name type="scientific">Novosphingobium mangrovi</name>
    <name type="common">ex Hu et al. 2023</name>
    <dbReference type="NCBI Taxonomy" id="2930094"/>
    <lineage>
        <taxon>Bacteria</taxon>
        <taxon>Pseudomonadati</taxon>
        <taxon>Pseudomonadota</taxon>
        <taxon>Alphaproteobacteria</taxon>
        <taxon>Sphingomonadales</taxon>
        <taxon>Sphingomonadaceae</taxon>
        <taxon>Novosphingobium</taxon>
    </lineage>
</organism>
<gene>
    <name evidence="2" type="ORF">MTR65_02975</name>
</gene>
<keyword evidence="3" id="KW-1185">Reference proteome</keyword>
<dbReference type="EMBL" id="JALHAT010000003">
    <property type="protein sequence ID" value="MCJ1959644.1"/>
    <property type="molecule type" value="Genomic_DNA"/>
</dbReference>
<dbReference type="InterPro" id="IPR025484">
    <property type="entry name" value="DUF4376"/>
</dbReference>
<proteinExistence type="predicted"/>
<sequence length="188" mass="20149">MMYAIGKRGQAPRIWACELPTGGEPWFETSEDDDLQDRVIEADAIDDSLVISRDEPWALEVSLPLLRARRWEKAKAIRDARINGGCQTPLGVVDTDPQSRLNIAGAVSGALLAQQAGADFAEVWTLRDNSTVTIDAAAMIALGQSVLAHVSACHAAGSAIRTALERAGNVEELDAVDLTSAYPPEILI</sequence>
<dbReference type="Proteomes" id="UP001162802">
    <property type="component" value="Unassembled WGS sequence"/>
</dbReference>
<name>A0ABT0A8X3_9SPHN</name>
<dbReference type="RefSeq" id="WP_243796882.1">
    <property type="nucleotide sequence ID" value="NZ_JALHAT010000003.1"/>
</dbReference>
<evidence type="ECO:0000313" key="2">
    <source>
        <dbReference type="EMBL" id="MCJ1959644.1"/>
    </source>
</evidence>
<feature type="domain" description="DUF4376" evidence="1">
    <location>
        <begin position="67"/>
        <end position="175"/>
    </location>
</feature>
<evidence type="ECO:0000313" key="3">
    <source>
        <dbReference type="Proteomes" id="UP001162802"/>
    </source>
</evidence>
<protein>
    <submittedName>
        <fullName evidence="2">DUF4376 domain-containing protein</fullName>
    </submittedName>
</protein>